<feature type="transmembrane region" description="Helical" evidence="6">
    <location>
        <begin position="203"/>
        <end position="226"/>
    </location>
</feature>
<evidence type="ECO:0000256" key="1">
    <source>
        <dbReference type="ARBA" id="ARBA00004141"/>
    </source>
</evidence>
<dbReference type="Proteomes" id="UP000250434">
    <property type="component" value="Chromosome"/>
</dbReference>
<dbReference type="InterPro" id="IPR002781">
    <property type="entry name" value="TM_pro_TauE-like"/>
</dbReference>
<feature type="transmembrane region" description="Helical" evidence="6">
    <location>
        <begin position="263"/>
        <end position="280"/>
    </location>
</feature>
<dbReference type="PANTHER" id="PTHR43701:SF12">
    <property type="entry name" value="MEMBRANE TRANSPORTER PROTEIN YTNM-RELATED"/>
    <property type="match status" value="1"/>
</dbReference>
<evidence type="ECO:0000256" key="3">
    <source>
        <dbReference type="ARBA" id="ARBA00022692"/>
    </source>
</evidence>
<keyword evidence="9" id="KW-1185">Reference proteome</keyword>
<feature type="region of interest" description="Disordered" evidence="7">
    <location>
        <begin position="290"/>
        <end position="314"/>
    </location>
</feature>
<sequence length="314" mass="32517">MRTFLLFGLAGLLAQLVDGTLGMAFGVTATTTLLAVGTAPAAASAAVHLAEVGTSLASGLSHWKFKNIDWRTVGILALPGAVGAVLGAYVLTSLSTEDATVWITLILLLLGLYVLIRFAFLKLGKLITGKRPGAKFLAPLGLVAGFVDATGGGGWGPVATTTLLSSGRLEPRKVVGSVDTSEFIVALAASLGFLFTLSQEDNLNYTVVAGLMLGGIIAAPVAAWLVRHLPPRLLGALAGGLIVFTNARTLLKEFDAADWVYTVSYTAIVVLWAVGVFAAVRSLREERKLNAAAGEDDAPSADEGEAPSKETVAQ</sequence>
<feature type="transmembrane region" description="Helical" evidence="6">
    <location>
        <begin position="100"/>
        <end position="121"/>
    </location>
</feature>
<evidence type="ECO:0000256" key="2">
    <source>
        <dbReference type="ARBA" id="ARBA00009142"/>
    </source>
</evidence>
<dbReference type="AlphaFoldDB" id="A0A344LEK4"/>
<dbReference type="PANTHER" id="PTHR43701">
    <property type="entry name" value="MEMBRANE TRANSPORTER PROTEIN MJ0441-RELATED"/>
    <property type="match status" value="1"/>
</dbReference>
<keyword evidence="3 6" id="KW-0812">Transmembrane</keyword>
<evidence type="ECO:0000313" key="8">
    <source>
        <dbReference type="EMBL" id="AXB46478.1"/>
    </source>
</evidence>
<evidence type="ECO:0000256" key="7">
    <source>
        <dbReference type="SAM" id="MobiDB-lite"/>
    </source>
</evidence>
<gene>
    <name evidence="8" type="ORF">A4R43_31805</name>
</gene>
<dbReference type="OrthoDB" id="45564at2"/>
<feature type="transmembrane region" description="Helical" evidence="6">
    <location>
        <begin position="174"/>
        <end position="197"/>
    </location>
</feature>
<comment type="similarity">
    <text evidence="2 6">Belongs to the 4-toluene sulfonate uptake permease (TSUP) (TC 2.A.102) family.</text>
</comment>
<dbReference type="InterPro" id="IPR051598">
    <property type="entry name" value="TSUP/Inactive_protease-like"/>
</dbReference>
<proteinExistence type="inferred from homology"/>
<organism evidence="8 9">
    <name type="scientific">Amycolatopsis albispora</name>
    <dbReference type="NCBI Taxonomy" id="1804986"/>
    <lineage>
        <taxon>Bacteria</taxon>
        <taxon>Bacillati</taxon>
        <taxon>Actinomycetota</taxon>
        <taxon>Actinomycetes</taxon>
        <taxon>Pseudonocardiales</taxon>
        <taxon>Pseudonocardiaceae</taxon>
        <taxon>Amycolatopsis</taxon>
    </lineage>
</organism>
<comment type="subcellular location">
    <subcellularLocation>
        <location evidence="6">Cell membrane</location>
        <topology evidence="6">Multi-pass membrane protein</topology>
    </subcellularLocation>
    <subcellularLocation>
        <location evidence="1">Membrane</location>
        <topology evidence="1">Multi-pass membrane protein</topology>
    </subcellularLocation>
</comment>
<evidence type="ECO:0000256" key="5">
    <source>
        <dbReference type="ARBA" id="ARBA00023136"/>
    </source>
</evidence>
<evidence type="ECO:0000256" key="6">
    <source>
        <dbReference type="RuleBase" id="RU363041"/>
    </source>
</evidence>
<keyword evidence="6" id="KW-1003">Cell membrane</keyword>
<evidence type="ECO:0000256" key="4">
    <source>
        <dbReference type="ARBA" id="ARBA00022989"/>
    </source>
</evidence>
<dbReference type="KEGG" id="aab:A4R43_31805"/>
<reference evidence="8 9" key="1">
    <citation type="submission" date="2016-04" db="EMBL/GenBank/DDBJ databases">
        <title>Complete genome sequence and analysis of deep-sea sediment isolate, Amycolatopsis sp. WP1.</title>
        <authorList>
            <person name="Wang H."/>
            <person name="Chen S."/>
            <person name="Wu Q."/>
        </authorList>
    </citation>
    <scope>NUCLEOTIDE SEQUENCE [LARGE SCALE GENOMIC DNA]</scope>
    <source>
        <strain evidence="8 9">WP1</strain>
    </source>
</reference>
<dbReference type="RefSeq" id="WP_113695534.1">
    <property type="nucleotide sequence ID" value="NZ_CP015163.1"/>
</dbReference>
<dbReference type="GO" id="GO:0005886">
    <property type="term" value="C:plasma membrane"/>
    <property type="evidence" value="ECO:0007669"/>
    <property type="project" value="UniProtKB-SubCell"/>
</dbReference>
<keyword evidence="5 6" id="KW-0472">Membrane</keyword>
<name>A0A344LEK4_9PSEU</name>
<dbReference type="Pfam" id="PF01925">
    <property type="entry name" value="TauE"/>
    <property type="match status" value="1"/>
</dbReference>
<protein>
    <recommendedName>
        <fullName evidence="6">Probable membrane transporter protein</fullName>
    </recommendedName>
</protein>
<dbReference type="EMBL" id="CP015163">
    <property type="protein sequence ID" value="AXB46478.1"/>
    <property type="molecule type" value="Genomic_DNA"/>
</dbReference>
<feature type="transmembrane region" description="Helical" evidence="6">
    <location>
        <begin position="29"/>
        <end position="52"/>
    </location>
</feature>
<accession>A0A344LEK4</accession>
<feature type="transmembrane region" description="Helical" evidence="6">
    <location>
        <begin position="73"/>
        <end position="94"/>
    </location>
</feature>
<evidence type="ECO:0000313" key="9">
    <source>
        <dbReference type="Proteomes" id="UP000250434"/>
    </source>
</evidence>
<keyword evidence="4 6" id="KW-1133">Transmembrane helix</keyword>
<feature type="compositionally biased region" description="Acidic residues" evidence="7">
    <location>
        <begin position="294"/>
        <end position="305"/>
    </location>
</feature>